<dbReference type="EMBL" id="BOMV01000060">
    <property type="protein sequence ID" value="GIE98117.1"/>
    <property type="molecule type" value="Genomic_DNA"/>
</dbReference>
<dbReference type="InterPro" id="IPR001650">
    <property type="entry name" value="Helicase_C-like"/>
</dbReference>
<protein>
    <submittedName>
        <fullName evidence="4">DEAD/DEAH box helicase</fullName>
    </submittedName>
</protein>
<dbReference type="GO" id="GO:0005829">
    <property type="term" value="C:cytosol"/>
    <property type="evidence" value="ECO:0007669"/>
    <property type="project" value="TreeGrafter"/>
</dbReference>
<dbReference type="Proteomes" id="UP000636960">
    <property type="component" value="Unassembled WGS sequence"/>
</dbReference>
<organism evidence="4 5">
    <name type="scientific">Paractinoplanes rishiriensis</name>
    <dbReference type="NCBI Taxonomy" id="1050105"/>
    <lineage>
        <taxon>Bacteria</taxon>
        <taxon>Bacillati</taxon>
        <taxon>Actinomycetota</taxon>
        <taxon>Actinomycetes</taxon>
        <taxon>Micromonosporales</taxon>
        <taxon>Micromonosporaceae</taxon>
        <taxon>Paractinoplanes</taxon>
    </lineage>
</organism>
<dbReference type="PROSITE" id="PS51192">
    <property type="entry name" value="HELICASE_ATP_BIND_1"/>
    <property type="match status" value="1"/>
</dbReference>
<gene>
    <name evidence="4" type="ORF">Ari01nite_55820</name>
</gene>
<feature type="domain" description="Helicase C-terminal" evidence="3">
    <location>
        <begin position="635"/>
        <end position="776"/>
    </location>
</feature>
<sequence length="780" mass="83722">MASGDAALADEVARLRAENARLSRLLELRGQDTSPPPEQLSAPVTPPGLVTMSSPVNDKLALFADRFAARPDVYAVRWENARTGATGWMPAVAGGWRKGMDRRGAAYLRLSDDRVAAHLVGDVFLGLYPLLRNNTCRFLVADFDGPAAMLDALAYTKAARAAVVPAGLEISQSGRGAHVWVFFTGAVSATVARGVGTALLHEAMVLRGSMDLRSYDRLFPNQDVLPEGGFGNLIAAPLQGRRRKDGLTVFLDLATLEPYEDQWVFLSTLDRLTPGDAERIARRAQRLAVGTEVDTLSRSGATKVHPSLPAVVPAELGAGLTLAAAQLTPAALATFKHAASMANPKFYELQRLRKSTWDTPRFVRGYDLTLDDRLILPRGLRHTVEEIVGRAGSRLAVTDIRNAGREIDVAFTAELTTEQTVAVSALLAHDDGVLVAPPGSGKTVMACAVIAERGTSTLVLVDRKALAEQWRTRIEQFLGIRAGQVGGGRRKLSGVVDVAMLPSLARRDDVEELTHGYGHVIVDECHHLAAAAYDHSVKRIGAQFWLGLTATPGRRDGLGEVVTWQLGPVRHTVTQEEQGTLAAAWATEPGPRRVLYVHETTFRHDDVDLSAPGGLAEVHRALAADEARNGRIVDDVEAALRRGRNCLVLTRRVAHLEALASLLATRGHRALVLQGGMSTTDRRAAVARLAEAKPGDGILVIGTTPFIGEGFDAPALDTLFLAGPISYDGLLVQCAGRVVRAAAGKEVAEVHDYHDQATPVLAVSLQRRMPGYRALGFGTA</sequence>
<dbReference type="CDD" id="cd18785">
    <property type="entry name" value="SF2_C"/>
    <property type="match status" value="1"/>
</dbReference>
<dbReference type="PROSITE" id="PS51194">
    <property type="entry name" value="HELICASE_CTER"/>
    <property type="match status" value="1"/>
</dbReference>
<feature type="domain" description="Helicase ATP-binding" evidence="2">
    <location>
        <begin position="423"/>
        <end position="570"/>
    </location>
</feature>
<proteinExistence type="predicted"/>
<dbReference type="SUPFAM" id="SSF52540">
    <property type="entry name" value="P-loop containing nucleoside triphosphate hydrolases"/>
    <property type="match status" value="1"/>
</dbReference>
<dbReference type="Pfam" id="PF00271">
    <property type="entry name" value="Helicase_C"/>
    <property type="match status" value="1"/>
</dbReference>
<keyword evidence="4" id="KW-0547">Nucleotide-binding</keyword>
<evidence type="ECO:0000256" key="1">
    <source>
        <dbReference type="SAM" id="MobiDB-lite"/>
    </source>
</evidence>
<dbReference type="GO" id="GO:0003677">
    <property type="term" value="F:DNA binding"/>
    <property type="evidence" value="ECO:0007669"/>
    <property type="project" value="InterPro"/>
</dbReference>
<keyword evidence="5" id="KW-1185">Reference proteome</keyword>
<dbReference type="InterPro" id="IPR006935">
    <property type="entry name" value="Helicase/UvrB_N"/>
</dbReference>
<feature type="region of interest" description="Disordered" evidence="1">
    <location>
        <begin position="28"/>
        <end position="47"/>
    </location>
</feature>
<keyword evidence="4" id="KW-0067">ATP-binding</keyword>
<dbReference type="Pfam" id="PF22548">
    <property type="entry name" value="AEP-TOTE"/>
    <property type="match status" value="1"/>
</dbReference>
<evidence type="ECO:0000313" key="4">
    <source>
        <dbReference type="EMBL" id="GIE98117.1"/>
    </source>
</evidence>
<dbReference type="RefSeq" id="WP_203785153.1">
    <property type="nucleotide sequence ID" value="NZ_BOMV01000060.1"/>
</dbReference>
<dbReference type="InterPro" id="IPR050742">
    <property type="entry name" value="Helicase_Restrict-Modif_Enz"/>
</dbReference>
<dbReference type="SMART" id="SM00490">
    <property type="entry name" value="HELICc"/>
    <property type="match status" value="1"/>
</dbReference>
<name>A0A919K2N6_9ACTN</name>
<dbReference type="GO" id="GO:0016787">
    <property type="term" value="F:hydrolase activity"/>
    <property type="evidence" value="ECO:0007669"/>
    <property type="project" value="InterPro"/>
</dbReference>
<dbReference type="AlphaFoldDB" id="A0A919K2N6"/>
<dbReference type="InterPro" id="IPR027417">
    <property type="entry name" value="P-loop_NTPase"/>
</dbReference>
<evidence type="ECO:0000259" key="3">
    <source>
        <dbReference type="PROSITE" id="PS51194"/>
    </source>
</evidence>
<keyword evidence="4" id="KW-0347">Helicase</keyword>
<evidence type="ECO:0000313" key="5">
    <source>
        <dbReference type="Proteomes" id="UP000636960"/>
    </source>
</evidence>
<dbReference type="PANTHER" id="PTHR47396:SF1">
    <property type="entry name" value="ATP-DEPENDENT HELICASE IRC3-RELATED"/>
    <property type="match status" value="1"/>
</dbReference>
<keyword evidence="4" id="KW-0378">Hydrolase</keyword>
<reference evidence="4" key="1">
    <citation type="submission" date="2021-01" db="EMBL/GenBank/DDBJ databases">
        <title>Whole genome shotgun sequence of Actinoplanes rishiriensis NBRC 108556.</title>
        <authorList>
            <person name="Komaki H."/>
            <person name="Tamura T."/>
        </authorList>
    </citation>
    <scope>NUCLEOTIDE SEQUENCE</scope>
    <source>
        <strain evidence="4">NBRC 108556</strain>
    </source>
</reference>
<accession>A0A919K2N6</accession>
<dbReference type="CDD" id="cd17926">
    <property type="entry name" value="DEXHc_RE"/>
    <property type="match status" value="1"/>
</dbReference>
<dbReference type="GO" id="GO:0005524">
    <property type="term" value="F:ATP binding"/>
    <property type="evidence" value="ECO:0007669"/>
    <property type="project" value="InterPro"/>
</dbReference>
<dbReference type="InterPro" id="IPR014001">
    <property type="entry name" value="Helicase_ATP-bd"/>
</dbReference>
<dbReference type="Gene3D" id="3.40.50.300">
    <property type="entry name" value="P-loop containing nucleotide triphosphate hydrolases"/>
    <property type="match status" value="2"/>
</dbReference>
<evidence type="ECO:0000259" key="2">
    <source>
        <dbReference type="PROSITE" id="PS51192"/>
    </source>
</evidence>
<dbReference type="SMART" id="SM00487">
    <property type="entry name" value="DEXDc"/>
    <property type="match status" value="1"/>
</dbReference>
<dbReference type="InterPro" id="IPR054347">
    <property type="entry name" value="TOTE_primase"/>
</dbReference>
<dbReference type="Pfam" id="PF04851">
    <property type="entry name" value="ResIII"/>
    <property type="match status" value="1"/>
</dbReference>
<dbReference type="PANTHER" id="PTHR47396">
    <property type="entry name" value="TYPE I RESTRICTION ENZYME ECOKI R PROTEIN"/>
    <property type="match status" value="1"/>
</dbReference>
<dbReference type="GO" id="GO:0004386">
    <property type="term" value="F:helicase activity"/>
    <property type="evidence" value="ECO:0007669"/>
    <property type="project" value="UniProtKB-KW"/>
</dbReference>
<comment type="caution">
    <text evidence="4">The sequence shown here is derived from an EMBL/GenBank/DDBJ whole genome shotgun (WGS) entry which is preliminary data.</text>
</comment>